<evidence type="ECO:0000256" key="4">
    <source>
        <dbReference type="ARBA" id="ARBA00012086"/>
    </source>
</evidence>
<dbReference type="Pfam" id="PF00701">
    <property type="entry name" value="DHDPS"/>
    <property type="match status" value="1"/>
</dbReference>
<dbReference type="PANTHER" id="PTHR12128:SF66">
    <property type="entry name" value="4-HYDROXY-2-OXOGLUTARATE ALDOLASE, MITOCHONDRIAL"/>
    <property type="match status" value="1"/>
</dbReference>
<evidence type="ECO:0000313" key="15">
    <source>
        <dbReference type="EMBL" id="HHF98455.1"/>
    </source>
</evidence>
<evidence type="ECO:0000256" key="12">
    <source>
        <dbReference type="NCBIfam" id="TIGR00674"/>
    </source>
</evidence>
<dbReference type="SUPFAM" id="SSF51569">
    <property type="entry name" value="Aldolase"/>
    <property type="match status" value="1"/>
</dbReference>
<dbReference type="PRINTS" id="PR00146">
    <property type="entry name" value="DHPICSNTHASE"/>
</dbReference>
<dbReference type="NCBIfam" id="TIGR00674">
    <property type="entry name" value="dapA"/>
    <property type="match status" value="1"/>
</dbReference>
<feature type="active site" description="Proton donor/acceptor" evidence="13">
    <location>
        <position position="100"/>
    </location>
</feature>
<accession>A0A7V5HYU5</accession>
<name>A0A7V5HYU5_UNCAE</name>
<evidence type="ECO:0000256" key="6">
    <source>
        <dbReference type="ARBA" id="ARBA00022605"/>
    </source>
</evidence>
<dbReference type="PANTHER" id="PTHR12128">
    <property type="entry name" value="DIHYDRODIPICOLINATE SYNTHASE"/>
    <property type="match status" value="1"/>
</dbReference>
<evidence type="ECO:0000256" key="3">
    <source>
        <dbReference type="ARBA" id="ARBA00007592"/>
    </source>
</evidence>
<evidence type="ECO:0000256" key="7">
    <source>
        <dbReference type="ARBA" id="ARBA00022915"/>
    </source>
</evidence>
<dbReference type="UniPathway" id="UPA00034">
    <property type="reaction ID" value="UER00017"/>
</dbReference>
<evidence type="ECO:0000256" key="2">
    <source>
        <dbReference type="ARBA" id="ARBA00005120"/>
    </source>
</evidence>
<evidence type="ECO:0000256" key="5">
    <source>
        <dbReference type="ARBA" id="ARBA00022490"/>
    </source>
</evidence>
<comment type="function">
    <text evidence="1">Catalyzes the condensation of (S)-aspartate-beta-semialdehyde [(S)-ASA] and pyruvate to 4-hydroxy-tetrahydrodipicolinate (HTPA).</text>
</comment>
<protein>
    <recommendedName>
        <fullName evidence="4 12">4-hydroxy-tetrahydrodipicolinate synthase</fullName>
        <ecNumber evidence="4 12">4.3.3.7</ecNumber>
    </recommendedName>
</protein>
<dbReference type="GO" id="GO:0019877">
    <property type="term" value="P:diaminopimelate biosynthetic process"/>
    <property type="evidence" value="ECO:0007669"/>
    <property type="project" value="UniProtKB-KW"/>
</dbReference>
<evidence type="ECO:0000256" key="9">
    <source>
        <dbReference type="ARBA" id="ARBA00023239"/>
    </source>
</evidence>
<evidence type="ECO:0000256" key="13">
    <source>
        <dbReference type="PIRSR" id="PIRSR001365-1"/>
    </source>
</evidence>
<keyword evidence="9 15" id="KW-0456">Lyase</keyword>
<dbReference type="EC" id="4.3.3.7" evidence="4 12"/>
<dbReference type="Proteomes" id="UP000886070">
    <property type="component" value="Unassembled WGS sequence"/>
</dbReference>
<dbReference type="GO" id="GO:0008840">
    <property type="term" value="F:4-hydroxy-tetrahydrodipicolinate synthase activity"/>
    <property type="evidence" value="ECO:0007669"/>
    <property type="project" value="UniProtKB-UniRule"/>
</dbReference>
<comment type="similarity">
    <text evidence="3">Belongs to the DapA family.</text>
</comment>
<evidence type="ECO:0000256" key="10">
    <source>
        <dbReference type="ARBA" id="ARBA00023270"/>
    </source>
</evidence>
<proteinExistence type="inferred from homology"/>
<dbReference type="EMBL" id="DRTT01000091">
    <property type="protein sequence ID" value="HHF98455.1"/>
    <property type="molecule type" value="Genomic_DNA"/>
</dbReference>
<dbReference type="PROSITE" id="PS00666">
    <property type="entry name" value="DHDPS_2"/>
    <property type="match status" value="1"/>
</dbReference>
<comment type="pathway">
    <text evidence="2">Amino-acid biosynthesis; L-lysine biosynthesis via DAP pathway; (S)-tetrahydrodipicolinate from L-aspartate: step 3/4.</text>
</comment>
<dbReference type="GO" id="GO:0009089">
    <property type="term" value="P:lysine biosynthetic process via diaminopimelate"/>
    <property type="evidence" value="ECO:0007669"/>
    <property type="project" value="UniProtKB-UniRule"/>
</dbReference>
<dbReference type="InterPro" id="IPR005263">
    <property type="entry name" value="DapA"/>
</dbReference>
<dbReference type="PIRSF" id="PIRSF001365">
    <property type="entry name" value="DHDPS"/>
    <property type="match status" value="1"/>
</dbReference>
<dbReference type="InterPro" id="IPR002220">
    <property type="entry name" value="DapA-like"/>
</dbReference>
<comment type="catalytic activity">
    <reaction evidence="11">
        <text>L-aspartate 4-semialdehyde + pyruvate = (2S,4S)-4-hydroxy-2,3,4,5-tetrahydrodipicolinate + H2O + H(+)</text>
        <dbReference type="Rhea" id="RHEA:34171"/>
        <dbReference type="ChEBI" id="CHEBI:15361"/>
        <dbReference type="ChEBI" id="CHEBI:15377"/>
        <dbReference type="ChEBI" id="CHEBI:15378"/>
        <dbReference type="ChEBI" id="CHEBI:67139"/>
        <dbReference type="ChEBI" id="CHEBI:537519"/>
        <dbReference type="EC" id="4.3.3.7"/>
    </reaction>
</comment>
<keyword evidence="8" id="KW-0457">Lysine biosynthesis</keyword>
<evidence type="ECO:0000256" key="8">
    <source>
        <dbReference type="ARBA" id="ARBA00023154"/>
    </source>
</evidence>
<dbReference type="HAMAP" id="MF_00418">
    <property type="entry name" value="DapA"/>
    <property type="match status" value="1"/>
</dbReference>
<keyword evidence="7" id="KW-0220">Diaminopimelate biosynthesis</keyword>
<feature type="active site" description="Schiff-base intermediate with substrate" evidence="13">
    <location>
        <position position="128"/>
    </location>
</feature>
<keyword evidence="10" id="KW-0704">Schiff base</keyword>
<feature type="binding site" evidence="14">
    <location>
        <position position="170"/>
    </location>
    <ligand>
        <name>pyruvate</name>
        <dbReference type="ChEBI" id="CHEBI:15361"/>
    </ligand>
</feature>
<evidence type="ECO:0000256" key="1">
    <source>
        <dbReference type="ARBA" id="ARBA00003294"/>
    </source>
</evidence>
<organism evidence="15">
    <name type="scientific">Aerophobetes bacterium</name>
    <dbReference type="NCBI Taxonomy" id="2030807"/>
    <lineage>
        <taxon>Bacteria</taxon>
        <taxon>Candidatus Aerophobota</taxon>
    </lineage>
</organism>
<dbReference type="Gene3D" id="3.20.20.70">
    <property type="entry name" value="Aldolase class I"/>
    <property type="match status" value="1"/>
</dbReference>
<dbReference type="SMART" id="SM01130">
    <property type="entry name" value="DHDPS"/>
    <property type="match status" value="1"/>
</dbReference>
<dbReference type="CDD" id="cd00408">
    <property type="entry name" value="DHDPS-like"/>
    <property type="match status" value="1"/>
</dbReference>
<sequence>GGVHGIFAIGSQGEFYALDKEEKKKIIETVVDEVNGKVPVYAGTGAITTKEAITLTQIAEKAGADAVSVITPFFISPSQEELYEYYLSIAKSTNLPVLLYNNPGRTGVNLSAELVERLSKIDNIVGIKDSSGNLTLTTEYIRTTPDNFSVLCGRDTLIFATLLSGGKGSIAATANVVPKLVVEIYEAFVNGDIEKARKAQFKLAPLRLAFNLGSFPIVVKEALNLIGINVGSARAPIKSLSEDKKETLKSVLKELGLL</sequence>
<comment type="caution">
    <text evidence="15">The sequence shown here is derived from an EMBL/GenBank/DDBJ whole genome shotgun (WGS) entry which is preliminary data.</text>
</comment>
<feature type="non-terminal residue" evidence="15">
    <location>
        <position position="1"/>
    </location>
</feature>
<reference evidence="15" key="1">
    <citation type="journal article" date="2020" name="mSystems">
        <title>Genome- and Community-Level Interaction Insights into Carbon Utilization and Element Cycling Functions of Hydrothermarchaeota in Hydrothermal Sediment.</title>
        <authorList>
            <person name="Zhou Z."/>
            <person name="Liu Y."/>
            <person name="Xu W."/>
            <person name="Pan J."/>
            <person name="Luo Z.H."/>
            <person name="Li M."/>
        </authorList>
    </citation>
    <scope>NUCLEOTIDE SEQUENCE [LARGE SCALE GENOMIC DNA]</scope>
    <source>
        <strain evidence="15">HyVt-92</strain>
    </source>
</reference>
<dbReference type="AlphaFoldDB" id="A0A7V5HYU5"/>
<evidence type="ECO:0000256" key="11">
    <source>
        <dbReference type="ARBA" id="ARBA00047836"/>
    </source>
</evidence>
<dbReference type="InterPro" id="IPR020625">
    <property type="entry name" value="Schiff_base-form_aldolases_AS"/>
</dbReference>
<evidence type="ECO:0000256" key="14">
    <source>
        <dbReference type="PIRSR" id="PIRSR001365-2"/>
    </source>
</evidence>
<gene>
    <name evidence="15" type="primary">dapA</name>
    <name evidence="15" type="ORF">ENL39_03090</name>
</gene>
<keyword evidence="5" id="KW-0963">Cytoplasm</keyword>
<keyword evidence="6" id="KW-0028">Amino-acid biosynthesis</keyword>
<dbReference type="InterPro" id="IPR013785">
    <property type="entry name" value="Aldolase_TIM"/>
</dbReference>